<organism evidence="1">
    <name type="scientific">human gut metagenome</name>
    <dbReference type="NCBI Taxonomy" id="408170"/>
    <lineage>
        <taxon>unclassified sequences</taxon>
        <taxon>metagenomes</taxon>
        <taxon>organismal metagenomes</taxon>
    </lineage>
</organism>
<gene>
    <name evidence="1" type="ORF">LEA_19124</name>
</gene>
<feature type="non-terminal residue" evidence="1">
    <location>
        <position position="1"/>
    </location>
</feature>
<comment type="caution">
    <text evidence="1">The sequence shown here is derived from an EMBL/GenBank/DDBJ whole genome shotgun (WGS) entry which is preliminary data.</text>
</comment>
<dbReference type="Gene3D" id="2.60.40.10">
    <property type="entry name" value="Immunoglobulins"/>
    <property type="match status" value="1"/>
</dbReference>
<evidence type="ECO:0000313" key="1">
    <source>
        <dbReference type="EMBL" id="EKC47938.1"/>
    </source>
</evidence>
<name>K1RR92_9ZZZZ</name>
<accession>K1RR92</accession>
<sequence>RRSRKLEPALCRYQTSGTRNGQVGPFTTQEAADAAANSARDSAIAELQGEAQNAVNNAIAAAKAQLGSIQFRYEEITEPYGFGKYWGSNGSQQAISVPANTNNDYVMKNDEWSLQVNLKKTDSETGSQIAADAQYEIYQWDVVTGKYQPTGGYNTYSVQRQGDGTYAVINSAAYATTDAMRHTLYYTQRNQGKFILVETKAPAGYFGDWTDIDHPGTAGTPLGKRAYYIEITQDNDSSVLWLDNADYNADILTADKGGTKLVTGGGVETTVSIYSTANDSTRTYNTDNSGKAANEDSYTTTATDGVMKNDRTLGEISISKVDLDAVRYVGGSTAHG</sequence>
<proteinExistence type="predicted"/>
<feature type="non-terminal residue" evidence="1">
    <location>
        <position position="336"/>
    </location>
</feature>
<dbReference type="AlphaFoldDB" id="K1RR92"/>
<reference evidence="1" key="1">
    <citation type="journal article" date="2013" name="Environ. Microbiol.">
        <title>Microbiota from the distal guts of lean and obese adolescents exhibit partial functional redundancy besides clear differences in community structure.</title>
        <authorList>
            <person name="Ferrer M."/>
            <person name="Ruiz A."/>
            <person name="Lanza F."/>
            <person name="Haange S.B."/>
            <person name="Oberbach A."/>
            <person name="Till H."/>
            <person name="Bargiela R."/>
            <person name="Campoy C."/>
            <person name="Segura M.T."/>
            <person name="Richter M."/>
            <person name="von Bergen M."/>
            <person name="Seifert J."/>
            <person name="Suarez A."/>
        </authorList>
    </citation>
    <scope>NUCLEOTIDE SEQUENCE</scope>
</reference>
<dbReference type="InterPro" id="IPR013783">
    <property type="entry name" value="Ig-like_fold"/>
</dbReference>
<dbReference type="EMBL" id="AJWY01013143">
    <property type="protein sequence ID" value="EKC47938.1"/>
    <property type="molecule type" value="Genomic_DNA"/>
</dbReference>
<protein>
    <submittedName>
        <fullName evidence="1">Uncharacterized protein</fullName>
    </submittedName>
</protein>